<name>A0ABW0SQ94_9GAMM</name>
<evidence type="ECO:0000313" key="2">
    <source>
        <dbReference type="Proteomes" id="UP001596036"/>
    </source>
</evidence>
<sequence length="110" mass="12850">MKIIPRVGERSAFIVGYRVGAVHSRAMPHCTVRYNVRLTPRVVDARAMDAIAIFREEREPDEVGEPGPLLWRRLESFSGPIGYELKERVMRDREWDMDVRTRIGPLEWDI</sequence>
<gene>
    <name evidence="1" type="ORF">ACFPN1_13680</name>
</gene>
<protein>
    <submittedName>
        <fullName evidence="1">Uncharacterized protein</fullName>
    </submittedName>
</protein>
<dbReference type="RefSeq" id="WP_386755679.1">
    <property type="nucleotide sequence ID" value="NZ_JBHSNM010000005.1"/>
</dbReference>
<proteinExistence type="predicted"/>
<evidence type="ECO:0000313" key="1">
    <source>
        <dbReference type="EMBL" id="MFC5571111.1"/>
    </source>
</evidence>
<reference evidence="2" key="1">
    <citation type="journal article" date="2019" name="Int. J. Syst. Evol. Microbiol.">
        <title>The Global Catalogue of Microorganisms (GCM) 10K type strain sequencing project: providing services to taxonomists for standard genome sequencing and annotation.</title>
        <authorList>
            <consortium name="The Broad Institute Genomics Platform"/>
            <consortium name="The Broad Institute Genome Sequencing Center for Infectious Disease"/>
            <person name="Wu L."/>
            <person name="Ma J."/>
        </authorList>
    </citation>
    <scope>NUCLEOTIDE SEQUENCE [LARGE SCALE GENOMIC DNA]</scope>
    <source>
        <strain evidence="2">KACC 11407</strain>
    </source>
</reference>
<keyword evidence="2" id="KW-1185">Reference proteome</keyword>
<accession>A0ABW0SQ94</accession>
<organism evidence="1 2">
    <name type="scientific">Lysobacter yangpyeongensis</name>
    <dbReference type="NCBI Taxonomy" id="346182"/>
    <lineage>
        <taxon>Bacteria</taxon>
        <taxon>Pseudomonadati</taxon>
        <taxon>Pseudomonadota</taxon>
        <taxon>Gammaproteobacteria</taxon>
        <taxon>Lysobacterales</taxon>
        <taxon>Lysobacteraceae</taxon>
        <taxon>Lysobacter</taxon>
    </lineage>
</organism>
<dbReference type="Proteomes" id="UP001596036">
    <property type="component" value="Unassembled WGS sequence"/>
</dbReference>
<dbReference type="EMBL" id="JBHSNM010000005">
    <property type="protein sequence ID" value="MFC5571111.1"/>
    <property type="molecule type" value="Genomic_DNA"/>
</dbReference>
<comment type="caution">
    <text evidence="1">The sequence shown here is derived from an EMBL/GenBank/DDBJ whole genome shotgun (WGS) entry which is preliminary data.</text>
</comment>